<dbReference type="InterPro" id="IPR043729">
    <property type="entry name" value="DUF5672"/>
</dbReference>
<dbReference type="RefSeq" id="WP_338503356.1">
    <property type="nucleotide sequence ID" value="NZ_CP145607.1"/>
</dbReference>
<gene>
    <name evidence="2" type="ORF">V6R86_07540</name>
</gene>
<dbReference type="Proteomes" id="UP001382935">
    <property type="component" value="Chromosome"/>
</dbReference>
<name>A0ABZ2G259_9SPHN</name>
<proteinExistence type="predicted"/>
<keyword evidence="3" id="KW-1185">Reference proteome</keyword>
<reference evidence="2 3" key="1">
    <citation type="submission" date="2024-02" db="EMBL/GenBank/DDBJ databases">
        <title>Full genome sequence of Sphingomonas kaistensis.</title>
        <authorList>
            <person name="Poletto B.L."/>
            <person name="Silva G."/>
            <person name="Galante D."/>
            <person name="Campos K.R."/>
            <person name="Santos M.B.N."/>
            <person name="Sacchi C.T."/>
        </authorList>
    </citation>
    <scope>NUCLEOTIDE SEQUENCE [LARGE SCALE GENOMIC DNA]</scope>
    <source>
        <strain evidence="2 3">MA4R</strain>
    </source>
</reference>
<evidence type="ECO:0000259" key="1">
    <source>
        <dbReference type="Pfam" id="PF18922"/>
    </source>
</evidence>
<sequence length="254" mass="28471">MANKLQLPTVTLVAATSVNVAATVAALRECQSKVSFGECLLLTDADVDVPASINVRRIAPLRSVDDYCRFMLTELRDHIATEYVLVCQWDGFVVDPTAWDDNFLQFDYIGAPWPQFTDGHDVGNGGFSLRSRRLLDALQAPDMITTSPEDVAIGRLNRERLERDHGLRFADTDTAARFSFERCAPTAPSFGFHGAFNLIPILGADRFWSLYRSLNERGAVRHDTRLIMKQLVGTPAARRRQLTLIIDRLKGFLE</sequence>
<protein>
    <submittedName>
        <fullName evidence="2">DUF5672 family protein</fullName>
    </submittedName>
</protein>
<dbReference type="Pfam" id="PF18922">
    <property type="entry name" value="DUF5672"/>
    <property type="match status" value="1"/>
</dbReference>
<organism evidence="2 3">
    <name type="scientific">Sphingomonas kaistensis</name>
    <dbReference type="NCBI Taxonomy" id="298708"/>
    <lineage>
        <taxon>Bacteria</taxon>
        <taxon>Pseudomonadati</taxon>
        <taxon>Pseudomonadota</taxon>
        <taxon>Alphaproteobacteria</taxon>
        <taxon>Sphingomonadales</taxon>
        <taxon>Sphingomonadaceae</taxon>
        <taxon>Sphingomonas</taxon>
    </lineage>
</organism>
<dbReference type="EMBL" id="CP145607">
    <property type="protein sequence ID" value="WWM70529.1"/>
    <property type="molecule type" value="Genomic_DNA"/>
</dbReference>
<evidence type="ECO:0000313" key="3">
    <source>
        <dbReference type="Proteomes" id="UP001382935"/>
    </source>
</evidence>
<evidence type="ECO:0000313" key="2">
    <source>
        <dbReference type="EMBL" id="WWM70529.1"/>
    </source>
</evidence>
<accession>A0ABZ2G259</accession>
<feature type="domain" description="DUF5672" evidence="1">
    <location>
        <begin position="61"/>
        <end position="184"/>
    </location>
</feature>